<reference evidence="1 4" key="1">
    <citation type="journal article" date="2018" name="Emerg. Microbes Infect.">
        <title>Phenotypic and molecular analysis of nontypeable Group B streptococci: identification of cps2a and hybrid cps2a/cps5 Group B streptococcal capsule gene clusters.</title>
        <authorList>
            <person name="Alhhazmi A."/>
            <person name="Tyrrell G.J."/>
        </authorList>
    </citation>
    <scope>NUCLEOTIDE SEQUENCE [LARGE SCALE GENOMIC DNA]</scope>
    <source>
        <strain evidence="1 4">PLGBS17</strain>
    </source>
</reference>
<dbReference type="Proteomes" id="UP000250200">
    <property type="component" value="Unassembled WGS sequence"/>
</dbReference>
<comment type="caution">
    <text evidence="2">The sequence shown here is derived from an EMBL/GenBank/DDBJ whole genome shotgun (WGS) entry which is preliminary data.</text>
</comment>
<evidence type="ECO:0000313" key="2">
    <source>
        <dbReference type="EMBL" id="SQA17365.1"/>
    </source>
</evidence>
<evidence type="ECO:0000313" key="4">
    <source>
        <dbReference type="Proteomes" id="UP000256718"/>
    </source>
</evidence>
<organism evidence="2 3">
    <name type="scientific">Streptococcus agalactiae</name>
    <dbReference type="NCBI Taxonomy" id="1311"/>
    <lineage>
        <taxon>Bacteria</taxon>
        <taxon>Bacillati</taxon>
        <taxon>Bacillota</taxon>
        <taxon>Bacilli</taxon>
        <taxon>Lactobacillales</taxon>
        <taxon>Streptococcaceae</taxon>
        <taxon>Streptococcus</taxon>
    </lineage>
</organism>
<proteinExistence type="predicted"/>
<gene>
    <name evidence="1" type="ORF">C4618_07635</name>
    <name evidence="2" type="ORF">NCTC8181_00288</name>
</gene>
<sequence length="70" mass="8322">MQLLDELVLPKDITIADVSQSIQEFEIERDALQEFFDDMLKTYTTYQEMKDYIKSREANTPKQETEEKSL</sequence>
<protein>
    <submittedName>
        <fullName evidence="2">Group II intron-interrupted relaxase ltrB</fullName>
    </submittedName>
</protein>
<dbReference type="AlphaFoldDB" id="A0A2X2LXB9"/>
<dbReference type="EMBL" id="QHGZ01000169">
    <property type="protein sequence ID" value="RDY80487.1"/>
    <property type="molecule type" value="Genomic_DNA"/>
</dbReference>
<reference evidence="2 3" key="2">
    <citation type="submission" date="2018-06" db="EMBL/GenBank/DDBJ databases">
        <authorList>
            <consortium name="Pathogen Informatics"/>
            <person name="Doyle S."/>
        </authorList>
    </citation>
    <scope>NUCLEOTIDE SEQUENCE [LARGE SCALE GENOMIC DNA]</scope>
    <source>
        <strain evidence="2 3">NCTC8181</strain>
    </source>
</reference>
<name>A0A2X2LXB9_STRAG</name>
<dbReference type="Proteomes" id="UP000256718">
    <property type="component" value="Unassembled WGS sequence"/>
</dbReference>
<evidence type="ECO:0000313" key="1">
    <source>
        <dbReference type="EMBL" id="RDY80487.1"/>
    </source>
</evidence>
<dbReference type="EMBL" id="UAVB01000001">
    <property type="protein sequence ID" value="SQA17365.1"/>
    <property type="molecule type" value="Genomic_DNA"/>
</dbReference>
<evidence type="ECO:0000313" key="3">
    <source>
        <dbReference type="Proteomes" id="UP000250200"/>
    </source>
</evidence>
<accession>A0A2X2LXB9</accession>